<dbReference type="Proteomes" id="UP000502345">
    <property type="component" value="Chromosome"/>
</dbReference>
<organism evidence="1 2">
    <name type="scientific">Rhodococcus erythropolis</name>
    <name type="common">Arthrobacter picolinophilus</name>
    <dbReference type="NCBI Taxonomy" id="1833"/>
    <lineage>
        <taxon>Bacteria</taxon>
        <taxon>Bacillati</taxon>
        <taxon>Actinomycetota</taxon>
        <taxon>Actinomycetes</taxon>
        <taxon>Mycobacteriales</taxon>
        <taxon>Nocardiaceae</taxon>
        <taxon>Rhodococcus</taxon>
        <taxon>Rhodococcus erythropolis group</taxon>
    </lineage>
</organism>
<reference evidence="1 2" key="1">
    <citation type="submission" date="2020-03" db="EMBL/GenBank/DDBJ databases">
        <title>Screen low temperature-resistant strains for efficient degradation of petroleum hydrocarbons under the low temperature.</title>
        <authorList>
            <person name="Wang Y."/>
            <person name="Chen J."/>
        </authorList>
    </citation>
    <scope>NUCLEOTIDE SEQUENCE [LARGE SCALE GENOMIC DNA]</scope>
    <source>
        <strain evidence="1 2">KB1</strain>
    </source>
</reference>
<accession>A0A6G9D1H1</accession>
<dbReference type="AlphaFoldDB" id="A0A6G9D1H1"/>
<evidence type="ECO:0000313" key="1">
    <source>
        <dbReference type="EMBL" id="QIP42910.1"/>
    </source>
</evidence>
<dbReference type="EMBL" id="CP050124">
    <property type="protein sequence ID" value="QIP42910.1"/>
    <property type="molecule type" value="Genomic_DNA"/>
</dbReference>
<sequence>MKTNVRRAQASVDPYSAVAIRIAHPIAARTRFLLEVTGDTVFNDVQRPCSAMWLVTGLEGEEGRWSTP</sequence>
<protein>
    <submittedName>
        <fullName evidence="1">Uncharacterized protein</fullName>
    </submittedName>
</protein>
<name>A0A6G9D1H1_RHOER</name>
<gene>
    <name evidence="1" type="ORF">G9444_5667</name>
</gene>
<proteinExistence type="predicted"/>
<evidence type="ECO:0000313" key="2">
    <source>
        <dbReference type="Proteomes" id="UP000502345"/>
    </source>
</evidence>